<evidence type="ECO:0000313" key="1">
    <source>
        <dbReference type="EMBL" id="CCI00931.1"/>
    </source>
</evidence>
<accession>I4FZ20</accession>
<gene>
    <name evidence="1" type="ORF">MICAC_1400001</name>
</gene>
<dbReference type="EMBL" id="CAIJ01000047">
    <property type="protein sequence ID" value="CCI00931.1"/>
    <property type="molecule type" value="Genomic_DNA"/>
</dbReference>
<name>I4FZ20_MICAE</name>
<protein>
    <submittedName>
        <fullName evidence="1">Uncharacterized protein</fullName>
    </submittedName>
</protein>
<dbReference type="InterPro" id="IPR016084">
    <property type="entry name" value="Haem_Oase-like_multi-hlx"/>
</dbReference>
<reference evidence="1 2" key="1">
    <citation type="submission" date="2012-04" db="EMBL/GenBank/DDBJ databases">
        <authorList>
            <person name="Genoscope - CEA"/>
        </authorList>
    </citation>
    <scope>NUCLEOTIDE SEQUENCE [LARGE SCALE GENOMIC DNA]</scope>
    <source>
        <strain evidence="1 2">9443</strain>
    </source>
</reference>
<dbReference type="Gene3D" id="1.20.910.10">
    <property type="entry name" value="Heme oxygenase-like"/>
    <property type="match status" value="1"/>
</dbReference>
<dbReference type="HOGENOM" id="CLU_2666968_0_0_3"/>
<organism evidence="1 2">
    <name type="scientific">Microcystis aeruginosa PCC 9443</name>
    <dbReference type="NCBI Taxonomy" id="1160281"/>
    <lineage>
        <taxon>Bacteria</taxon>
        <taxon>Bacillati</taxon>
        <taxon>Cyanobacteriota</taxon>
        <taxon>Cyanophyceae</taxon>
        <taxon>Oscillatoriophycideae</taxon>
        <taxon>Chroococcales</taxon>
        <taxon>Microcystaceae</taxon>
        <taxon>Microcystis</taxon>
    </lineage>
</organism>
<dbReference type="AlphaFoldDB" id="I4FZ20"/>
<evidence type="ECO:0000313" key="2">
    <source>
        <dbReference type="Proteomes" id="UP000003480"/>
    </source>
</evidence>
<dbReference type="Proteomes" id="UP000003480">
    <property type="component" value="Unassembled WGS sequence"/>
</dbReference>
<comment type="caution">
    <text evidence="1">The sequence shown here is derived from an EMBL/GenBank/DDBJ whole genome shotgun (WGS) entry which is preliminary data.</text>
</comment>
<sequence>MENLIKEALSHRAINHPYLLALEKGEFQPTDEVLKDFASQYGAYSDWFYHYSANPDQLTPVTLAIPRQEIRSSKS</sequence>
<proteinExistence type="predicted"/>